<dbReference type="EMBL" id="CP000115">
    <property type="protein sequence ID" value="ABA06216.1"/>
    <property type="molecule type" value="Genomic_DNA"/>
</dbReference>
<protein>
    <submittedName>
        <fullName evidence="1">Uncharacterized protein</fullName>
    </submittedName>
</protein>
<gene>
    <name evidence="1" type="ordered locus">Nwi_2966</name>
</gene>
<dbReference type="Proteomes" id="UP000002531">
    <property type="component" value="Chromosome"/>
</dbReference>
<proteinExistence type="predicted"/>
<sequence>MEGVFAVDPACVNRRHPLSDETLGGMVRKIASFLLRACKANLPNPHHYDNHEYGNHGLPASCGFEVRDRRRGMDALHFCKEFPRK</sequence>
<evidence type="ECO:0000313" key="2">
    <source>
        <dbReference type="Proteomes" id="UP000002531"/>
    </source>
</evidence>
<accession>Q3SNC5</accession>
<reference evidence="1 2" key="1">
    <citation type="journal article" date="2006" name="Appl. Environ. Microbiol.">
        <title>Genome sequence of the chemolithoautotrophic nitrite-oxidizing bacterium Nitrobacter winogradskyi Nb-255.</title>
        <authorList>
            <person name="Starkenburg S.R."/>
            <person name="Chain P.S."/>
            <person name="Sayavedra-Soto L.A."/>
            <person name="Hauser L."/>
            <person name="Land M.L."/>
            <person name="Larimer F.W."/>
            <person name="Malfatti S.A."/>
            <person name="Klotz M.G."/>
            <person name="Bottomley P.J."/>
            <person name="Arp D.J."/>
            <person name="Hickey W.J."/>
        </authorList>
    </citation>
    <scope>NUCLEOTIDE SEQUENCE [LARGE SCALE GENOMIC DNA]</scope>
    <source>
        <strain evidence="2">ATCC 25391 / DSM 10237 / CIP 104748 / NCIMB 11846 / Nb-255</strain>
    </source>
</reference>
<dbReference type="HOGENOM" id="CLU_2509319_0_0_5"/>
<dbReference type="AlphaFoldDB" id="Q3SNC5"/>
<keyword evidence="2" id="KW-1185">Reference proteome</keyword>
<organism evidence="1 2">
    <name type="scientific">Nitrobacter winogradskyi (strain ATCC 25391 / DSM 10237 / CIP 104748 / NCIMB 11846 / Nb-255)</name>
    <dbReference type="NCBI Taxonomy" id="323098"/>
    <lineage>
        <taxon>Bacteria</taxon>
        <taxon>Pseudomonadati</taxon>
        <taxon>Pseudomonadota</taxon>
        <taxon>Alphaproteobacteria</taxon>
        <taxon>Hyphomicrobiales</taxon>
        <taxon>Nitrobacteraceae</taxon>
        <taxon>Nitrobacter</taxon>
    </lineage>
</organism>
<name>Q3SNC5_NITWN</name>
<dbReference type="STRING" id="323098.Nwi_2966"/>
<evidence type="ECO:0000313" key="1">
    <source>
        <dbReference type="EMBL" id="ABA06216.1"/>
    </source>
</evidence>
<dbReference type="KEGG" id="nwi:Nwi_2966"/>